<gene>
    <name evidence="2" type="ORF">NP493_148g04060</name>
</gene>
<dbReference type="EMBL" id="JAODUO010000148">
    <property type="protein sequence ID" value="KAK2187976.1"/>
    <property type="molecule type" value="Genomic_DNA"/>
</dbReference>
<feature type="chain" id="PRO_5042057297" evidence="1">
    <location>
        <begin position="36"/>
        <end position="119"/>
    </location>
</feature>
<evidence type="ECO:0000256" key="1">
    <source>
        <dbReference type="SAM" id="SignalP"/>
    </source>
</evidence>
<protein>
    <submittedName>
        <fullName evidence="2">Uncharacterized protein</fullName>
    </submittedName>
</protein>
<feature type="signal peptide" evidence="1">
    <location>
        <begin position="1"/>
        <end position="35"/>
    </location>
</feature>
<keyword evidence="3" id="KW-1185">Reference proteome</keyword>
<dbReference type="Proteomes" id="UP001209878">
    <property type="component" value="Unassembled WGS sequence"/>
</dbReference>
<name>A0AAD9P4Q5_RIDPI</name>
<accession>A0AAD9P4Q5</accession>
<organism evidence="2 3">
    <name type="scientific">Ridgeia piscesae</name>
    <name type="common">Tubeworm</name>
    <dbReference type="NCBI Taxonomy" id="27915"/>
    <lineage>
        <taxon>Eukaryota</taxon>
        <taxon>Metazoa</taxon>
        <taxon>Spiralia</taxon>
        <taxon>Lophotrochozoa</taxon>
        <taxon>Annelida</taxon>
        <taxon>Polychaeta</taxon>
        <taxon>Sedentaria</taxon>
        <taxon>Canalipalpata</taxon>
        <taxon>Sabellida</taxon>
        <taxon>Siboglinidae</taxon>
        <taxon>Ridgeia</taxon>
    </lineage>
</organism>
<sequence length="119" mass="13833">MRHCAWERHFRSTNTHTWVNCIIITSLVLLRGCHDSALETCQFLTTINPLSGCATYSLASCTPIYINTISCYMIDVRHLKASLKTLTSCDRFSIYHDCTKRPRQRFRQSFKLNASIKWL</sequence>
<keyword evidence="1" id="KW-0732">Signal</keyword>
<dbReference type="AlphaFoldDB" id="A0AAD9P4Q5"/>
<evidence type="ECO:0000313" key="3">
    <source>
        <dbReference type="Proteomes" id="UP001209878"/>
    </source>
</evidence>
<evidence type="ECO:0000313" key="2">
    <source>
        <dbReference type="EMBL" id="KAK2187976.1"/>
    </source>
</evidence>
<reference evidence="2" key="1">
    <citation type="journal article" date="2023" name="Mol. Biol. Evol.">
        <title>Third-Generation Sequencing Reveals the Adaptive Role of the Epigenome in Three Deep-Sea Polychaetes.</title>
        <authorList>
            <person name="Perez M."/>
            <person name="Aroh O."/>
            <person name="Sun Y."/>
            <person name="Lan Y."/>
            <person name="Juniper S.K."/>
            <person name="Young C.R."/>
            <person name="Angers B."/>
            <person name="Qian P.Y."/>
        </authorList>
    </citation>
    <scope>NUCLEOTIDE SEQUENCE</scope>
    <source>
        <strain evidence="2">R07B-5</strain>
    </source>
</reference>
<comment type="caution">
    <text evidence="2">The sequence shown here is derived from an EMBL/GenBank/DDBJ whole genome shotgun (WGS) entry which is preliminary data.</text>
</comment>
<proteinExistence type="predicted"/>